<dbReference type="InterPro" id="IPR001054">
    <property type="entry name" value="A/G_cyclase"/>
</dbReference>
<dbReference type="EMBL" id="PNRF01000014">
    <property type="protein sequence ID" value="PMR76001.1"/>
    <property type="molecule type" value="Genomic_DNA"/>
</dbReference>
<dbReference type="Pfam" id="PF00211">
    <property type="entry name" value="Guanylate_cyc"/>
    <property type="match status" value="1"/>
</dbReference>
<feature type="transmembrane region" description="Helical" evidence="1">
    <location>
        <begin position="344"/>
        <end position="364"/>
    </location>
</feature>
<dbReference type="RefSeq" id="WP_102652864.1">
    <property type="nucleotide sequence ID" value="NZ_PNRF01000014.1"/>
</dbReference>
<evidence type="ECO:0000313" key="4">
    <source>
        <dbReference type="Proteomes" id="UP000235803"/>
    </source>
</evidence>
<dbReference type="InterPro" id="IPR029787">
    <property type="entry name" value="Nucleotide_cyclase"/>
</dbReference>
<comment type="caution">
    <text evidence="3">The sequence shown here is derived from an EMBL/GenBank/DDBJ whole genome shotgun (WGS) entry which is preliminary data.</text>
</comment>
<dbReference type="CDD" id="cd07302">
    <property type="entry name" value="CHD"/>
    <property type="match status" value="1"/>
</dbReference>
<dbReference type="Gene3D" id="3.30.70.1230">
    <property type="entry name" value="Nucleotide cyclase"/>
    <property type="match status" value="1"/>
</dbReference>
<evidence type="ECO:0000256" key="1">
    <source>
        <dbReference type="SAM" id="Phobius"/>
    </source>
</evidence>
<dbReference type="GO" id="GO:0035556">
    <property type="term" value="P:intracellular signal transduction"/>
    <property type="evidence" value="ECO:0007669"/>
    <property type="project" value="InterPro"/>
</dbReference>
<protein>
    <submittedName>
        <fullName evidence="3">Adenylate/guanylate cyclase domain-containing protein</fullName>
    </submittedName>
</protein>
<keyword evidence="1" id="KW-0812">Transmembrane</keyword>
<keyword evidence="1" id="KW-0472">Membrane</keyword>
<evidence type="ECO:0000313" key="3">
    <source>
        <dbReference type="EMBL" id="PMR76001.1"/>
    </source>
</evidence>
<keyword evidence="4" id="KW-1185">Reference proteome</keyword>
<sequence>MAFPSPWNRVRWHWAQHLGALAILGAVLLETLGVTPVSLLERLEWQAYDMRVRHFLPDDADPALVIVDIDERSLHALGQWPWPRTLLADLVTALFEDHDAALLGLDVVFAEPERLPPPADGDRRLADALSAYPVVLGYYFQSRCGEGDPPSVGNLPWPVTVESDATLPVPHPERYTGNLPVLQDAAMGAGFFDNPRVDDDGVFRRVPMLQAWQGDYYPSLPLAMLMAMLGQPPVTPVIHEAGGIRQLEALDVGGFEIPVDGQGAALVPWYGPRGHFRSVSAVDVLEGRVERDELAGATLILGASAPGLMDLRSTPVGAVYPGVEINLSLLAGMLHQRFMAEPPWVAGAELVGLLLLGLLMSVLYPRLGAPLLLGFSLALAALAVGGNLWAWDGGLALPIAGMLVLVLAQTIWHLALNLLREGQQKRWVAERFGQYVPPALVKEMVDSGESFGLEGEDRELTVLFSDVRGFTSFAESIPPAELTSVMNRLLTPLTHAIHQHGGTIDKYMGDAVMAFWGAPLADANHAERALEGAWAMLAALEEVNQEFEAEGKPPLAMGVGLNSGMMSVGNMGSSFRMAYTVMGDQVNLGSRLEGLTKVYGVNLIVSESTAERAPGWAFRRLDRVQVKGRDAPLWILEPLGRKPTLSARQQAWLRAYEAAVARYQQGDVEAAQAAFQALPDDDPPTRLYLARLAELHDRPTAMWDGVWRHRDK</sequence>
<feature type="domain" description="Guanylate cyclase" evidence="2">
    <location>
        <begin position="461"/>
        <end position="593"/>
    </location>
</feature>
<gene>
    <name evidence="3" type="ORF">C1H69_07890</name>
</gene>
<dbReference type="InterPro" id="IPR050697">
    <property type="entry name" value="Adenylyl/Guanylyl_Cyclase_3/4"/>
</dbReference>
<feature type="transmembrane region" description="Helical" evidence="1">
    <location>
        <begin position="395"/>
        <end position="416"/>
    </location>
</feature>
<dbReference type="PANTHER" id="PTHR43081">
    <property type="entry name" value="ADENYLATE CYCLASE, TERMINAL-DIFFERENTIATION SPECIFIC-RELATED"/>
    <property type="match status" value="1"/>
</dbReference>
<dbReference type="AlphaFoldDB" id="A0A2N7U6F6"/>
<evidence type="ECO:0000259" key="2">
    <source>
        <dbReference type="PROSITE" id="PS50125"/>
    </source>
</evidence>
<dbReference type="SMART" id="SM00044">
    <property type="entry name" value="CYCc"/>
    <property type="match status" value="1"/>
</dbReference>
<dbReference type="GO" id="GO:0006171">
    <property type="term" value="P:cAMP biosynthetic process"/>
    <property type="evidence" value="ECO:0007669"/>
    <property type="project" value="TreeGrafter"/>
</dbReference>
<dbReference type="Proteomes" id="UP000235803">
    <property type="component" value="Unassembled WGS sequence"/>
</dbReference>
<organism evidence="3 4">
    <name type="scientific">Billgrantia endophytica</name>
    <dbReference type="NCBI Taxonomy" id="2033802"/>
    <lineage>
        <taxon>Bacteria</taxon>
        <taxon>Pseudomonadati</taxon>
        <taxon>Pseudomonadota</taxon>
        <taxon>Gammaproteobacteria</taxon>
        <taxon>Oceanospirillales</taxon>
        <taxon>Halomonadaceae</taxon>
        <taxon>Billgrantia</taxon>
    </lineage>
</organism>
<dbReference type="Pfam" id="PF05226">
    <property type="entry name" value="CHASE2"/>
    <property type="match status" value="1"/>
</dbReference>
<dbReference type="OrthoDB" id="9806704at2"/>
<dbReference type="SMART" id="SM01080">
    <property type="entry name" value="CHASE2"/>
    <property type="match status" value="1"/>
</dbReference>
<feature type="transmembrane region" description="Helical" evidence="1">
    <location>
        <begin position="371"/>
        <end position="389"/>
    </location>
</feature>
<dbReference type="SUPFAM" id="SSF55073">
    <property type="entry name" value="Nucleotide cyclase"/>
    <property type="match status" value="1"/>
</dbReference>
<dbReference type="InterPro" id="IPR007890">
    <property type="entry name" value="CHASE2"/>
</dbReference>
<keyword evidence="1" id="KW-1133">Transmembrane helix</keyword>
<dbReference type="PROSITE" id="PS50125">
    <property type="entry name" value="GUANYLATE_CYCLASE_2"/>
    <property type="match status" value="1"/>
</dbReference>
<dbReference type="PANTHER" id="PTHR43081:SF1">
    <property type="entry name" value="ADENYLATE CYCLASE, TERMINAL-DIFFERENTIATION SPECIFIC"/>
    <property type="match status" value="1"/>
</dbReference>
<dbReference type="GO" id="GO:0004016">
    <property type="term" value="F:adenylate cyclase activity"/>
    <property type="evidence" value="ECO:0007669"/>
    <property type="project" value="UniProtKB-ARBA"/>
</dbReference>
<reference evidence="3 4" key="1">
    <citation type="submission" date="2018-01" db="EMBL/GenBank/DDBJ databases">
        <title>Halomonas endophytica sp. nov., isolated from storage liquid in the stems of Populus euphratica.</title>
        <authorList>
            <person name="Chen C."/>
        </authorList>
    </citation>
    <scope>NUCLEOTIDE SEQUENCE [LARGE SCALE GENOMIC DNA]</scope>
    <source>
        <strain evidence="3 4">MC28</strain>
    </source>
</reference>
<name>A0A2N7U6F6_9GAMM</name>
<proteinExistence type="predicted"/>
<accession>A0A2N7U6F6</accession>